<name>A0ACB0EM05_RANTA</name>
<protein>
    <submittedName>
        <fullName evidence="1">Uncharacterized protein</fullName>
    </submittedName>
</protein>
<evidence type="ECO:0000313" key="2">
    <source>
        <dbReference type="Proteomes" id="UP001162501"/>
    </source>
</evidence>
<reference evidence="1" key="1">
    <citation type="submission" date="2023-05" db="EMBL/GenBank/DDBJ databases">
        <authorList>
            <consortium name="ELIXIR-Norway"/>
        </authorList>
    </citation>
    <scope>NUCLEOTIDE SEQUENCE</scope>
</reference>
<sequence length="84" mass="9572">MKSRQQVGSQLPVHKSPEPQLWSPHAASTEAHLTWRQCTATRRHHGEERQLCIRRTARSQPTQQRRPDQPQKRNDSAPSSGAGQ</sequence>
<dbReference type="EMBL" id="OX596106">
    <property type="protein sequence ID" value="CAI9701695.1"/>
    <property type="molecule type" value="Genomic_DNA"/>
</dbReference>
<proteinExistence type="predicted"/>
<organism evidence="1 2">
    <name type="scientific">Rangifer tarandus platyrhynchus</name>
    <name type="common">Svalbard reindeer</name>
    <dbReference type="NCBI Taxonomy" id="3082113"/>
    <lineage>
        <taxon>Eukaryota</taxon>
        <taxon>Metazoa</taxon>
        <taxon>Chordata</taxon>
        <taxon>Craniata</taxon>
        <taxon>Vertebrata</taxon>
        <taxon>Euteleostomi</taxon>
        <taxon>Mammalia</taxon>
        <taxon>Eutheria</taxon>
        <taxon>Laurasiatheria</taxon>
        <taxon>Artiodactyla</taxon>
        <taxon>Ruminantia</taxon>
        <taxon>Pecora</taxon>
        <taxon>Cervidae</taxon>
        <taxon>Odocoileinae</taxon>
        <taxon>Rangifer</taxon>
    </lineage>
</organism>
<accession>A0ACB0EM05</accession>
<gene>
    <name evidence="1" type="ORF">MRATA1EN3_LOCUS12908</name>
</gene>
<evidence type="ECO:0000313" key="1">
    <source>
        <dbReference type="EMBL" id="CAI9701695.1"/>
    </source>
</evidence>
<dbReference type="Proteomes" id="UP001162501">
    <property type="component" value="Chromosome 22"/>
</dbReference>